<sequence length="210" mass="22941">MDPLFITFLVIHIVSGGIALLIGSYIMIAAKGDRKHVLSGKIFAVSMYVCAVAGLVMALLHNSIFLLCISVFTIFMLTTGLQGMALVKGRIRKSAPILIISATMVLFSMGLIYFGVVNEFNVVILAFGAGSLVMCVQDFMMFFGRTKLANPYYLLHIQRMTGAYIAAFTAFLVVNNTFLPAVVAWLAPSVVGSILITVWSRKHAKLKHEN</sequence>
<evidence type="ECO:0000313" key="3">
    <source>
        <dbReference type="Proteomes" id="UP000216035"/>
    </source>
</evidence>
<dbReference type="EMBL" id="NOXX01000143">
    <property type="protein sequence ID" value="OYQ47438.1"/>
    <property type="molecule type" value="Genomic_DNA"/>
</dbReference>
<organism evidence="2 3">
    <name type="scientific">Flavobacterium aurantiibacter</name>
    <dbReference type="NCBI Taxonomy" id="2023067"/>
    <lineage>
        <taxon>Bacteria</taxon>
        <taxon>Pseudomonadati</taxon>
        <taxon>Bacteroidota</taxon>
        <taxon>Flavobacteriia</taxon>
        <taxon>Flavobacteriales</taxon>
        <taxon>Flavobacteriaceae</taxon>
        <taxon>Flavobacterium</taxon>
    </lineage>
</organism>
<dbReference type="OrthoDB" id="1162022at2"/>
<comment type="caution">
    <text evidence="2">The sequence shown here is derived from an EMBL/GenBank/DDBJ whole genome shotgun (WGS) entry which is preliminary data.</text>
</comment>
<dbReference type="AlphaFoldDB" id="A0A256A0Z9"/>
<protein>
    <recommendedName>
        <fullName evidence="4">DUF2306 domain-containing protein</fullName>
    </recommendedName>
</protein>
<evidence type="ECO:0000313" key="2">
    <source>
        <dbReference type="EMBL" id="OYQ47438.1"/>
    </source>
</evidence>
<keyword evidence="1" id="KW-0812">Transmembrane</keyword>
<evidence type="ECO:0000256" key="1">
    <source>
        <dbReference type="SAM" id="Phobius"/>
    </source>
</evidence>
<feature type="transmembrane region" description="Helical" evidence="1">
    <location>
        <begin position="64"/>
        <end position="85"/>
    </location>
</feature>
<evidence type="ECO:0008006" key="4">
    <source>
        <dbReference type="Google" id="ProtNLM"/>
    </source>
</evidence>
<keyword evidence="1" id="KW-0472">Membrane</keyword>
<keyword evidence="3" id="KW-1185">Reference proteome</keyword>
<reference evidence="2 3" key="1">
    <citation type="submission" date="2017-07" db="EMBL/GenBank/DDBJ databases">
        <title>Flavobacterium cyanobacteriorum sp. nov., isolated from cyanobacterial aggregates in a eutrophic lake.</title>
        <authorList>
            <person name="Cai H."/>
        </authorList>
    </citation>
    <scope>NUCLEOTIDE SEQUENCE [LARGE SCALE GENOMIC DNA]</scope>
    <source>
        <strain evidence="2 3">TH167</strain>
    </source>
</reference>
<feature type="transmembrane region" description="Helical" evidence="1">
    <location>
        <begin position="97"/>
        <end position="116"/>
    </location>
</feature>
<proteinExistence type="predicted"/>
<gene>
    <name evidence="2" type="ORF">CHX27_02995</name>
</gene>
<feature type="transmembrane region" description="Helical" evidence="1">
    <location>
        <begin position="122"/>
        <end position="140"/>
    </location>
</feature>
<name>A0A256A0Z9_9FLAO</name>
<dbReference type="RefSeq" id="WP_094485286.1">
    <property type="nucleotide sequence ID" value="NZ_NOXX01000143.1"/>
</dbReference>
<keyword evidence="1" id="KW-1133">Transmembrane helix</keyword>
<feature type="transmembrane region" description="Helical" evidence="1">
    <location>
        <begin position="152"/>
        <end position="172"/>
    </location>
</feature>
<dbReference type="Proteomes" id="UP000216035">
    <property type="component" value="Unassembled WGS sequence"/>
</dbReference>
<accession>A0A256A0Z9</accession>
<feature type="transmembrane region" description="Helical" evidence="1">
    <location>
        <begin position="6"/>
        <end position="28"/>
    </location>
</feature>
<feature type="transmembrane region" description="Helical" evidence="1">
    <location>
        <begin position="178"/>
        <end position="199"/>
    </location>
</feature>
<feature type="transmembrane region" description="Helical" evidence="1">
    <location>
        <begin position="40"/>
        <end position="58"/>
    </location>
</feature>